<organism evidence="1 2">
    <name type="scientific">Cochliobolus sativus (strain ND90Pr / ATCC 201652)</name>
    <name type="common">Common root rot and spot blotch fungus</name>
    <name type="synonym">Bipolaris sorokiniana</name>
    <dbReference type="NCBI Taxonomy" id="665912"/>
    <lineage>
        <taxon>Eukaryota</taxon>
        <taxon>Fungi</taxon>
        <taxon>Dikarya</taxon>
        <taxon>Ascomycota</taxon>
        <taxon>Pezizomycotina</taxon>
        <taxon>Dothideomycetes</taxon>
        <taxon>Pleosporomycetidae</taxon>
        <taxon>Pleosporales</taxon>
        <taxon>Pleosporineae</taxon>
        <taxon>Pleosporaceae</taxon>
        <taxon>Bipolaris</taxon>
    </lineage>
</organism>
<evidence type="ECO:0000313" key="1">
    <source>
        <dbReference type="EMBL" id="EMD69609.1"/>
    </source>
</evidence>
<feature type="non-terminal residue" evidence="1">
    <location>
        <position position="82"/>
    </location>
</feature>
<dbReference type="Proteomes" id="UP000016934">
    <property type="component" value="Unassembled WGS sequence"/>
</dbReference>
<accession>M2RST4</accession>
<name>M2RST4_COCSN</name>
<evidence type="ECO:0000313" key="2">
    <source>
        <dbReference type="Proteomes" id="UP000016934"/>
    </source>
</evidence>
<reference evidence="2" key="2">
    <citation type="journal article" date="2013" name="PLoS Genet.">
        <title>Comparative genome structure, secondary metabolite, and effector coding capacity across Cochliobolus pathogens.</title>
        <authorList>
            <person name="Condon B.J."/>
            <person name="Leng Y."/>
            <person name="Wu D."/>
            <person name="Bushley K.E."/>
            <person name="Ohm R.A."/>
            <person name="Otillar R."/>
            <person name="Martin J."/>
            <person name="Schackwitz W."/>
            <person name="Grimwood J."/>
            <person name="MohdZainudin N."/>
            <person name="Xue C."/>
            <person name="Wang R."/>
            <person name="Manning V.A."/>
            <person name="Dhillon B."/>
            <person name="Tu Z.J."/>
            <person name="Steffenson B.J."/>
            <person name="Salamov A."/>
            <person name="Sun H."/>
            <person name="Lowry S."/>
            <person name="LaButti K."/>
            <person name="Han J."/>
            <person name="Copeland A."/>
            <person name="Lindquist E."/>
            <person name="Barry K."/>
            <person name="Schmutz J."/>
            <person name="Baker S.E."/>
            <person name="Ciuffetti L.M."/>
            <person name="Grigoriev I.V."/>
            <person name="Zhong S."/>
            <person name="Turgeon B.G."/>
        </authorList>
    </citation>
    <scope>NUCLEOTIDE SEQUENCE [LARGE SCALE GENOMIC DNA]</scope>
    <source>
        <strain evidence="2">ND90Pr / ATCC 201652</strain>
    </source>
</reference>
<dbReference type="AlphaFoldDB" id="M2RST4"/>
<reference evidence="1 2" key="1">
    <citation type="journal article" date="2012" name="PLoS Pathog.">
        <title>Diverse lifestyles and strategies of plant pathogenesis encoded in the genomes of eighteen Dothideomycetes fungi.</title>
        <authorList>
            <person name="Ohm R.A."/>
            <person name="Feau N."/>
            <person name="Henrissat B."/>
            <person name="Schoch C.L."/>
            <person name="Horwitz B.A."/>
            <person name="Barry K.W."/>
            <person name="Condon B.J."/>
            <person name="Copeland A.C."/>
            <person name="Dhillon B."/>
            <person name="Glaser F."/>
            <person name="Hesse C.N."/>
            <person name="Kosti I."/>
            <person name="LaButti K."/>
            <person name="Lindquist E.A."/>
            <person name="Lucas S."/>
            <person name="Salamov A.A."/>
            <person name="Bradshaw R.E."/>
            <person name="Ciuffetti L."/>
            <person name="Hamelin R.C."/>
            <person name="Kema G.H.J."/>
            <person name="Lawrence C."/>
            <person name="Scott J.A."/>
            <person name="Spatafora J.W."/>
            <person name="Turgeon B.G."/>
            <person name="de Wit P.J.G.M."/>
            <person name="Zhong S."/>
            <person name="Goodwin S.B."/>
            <person name="Grigoriev I.V."/>
        </authorList>
    </citation>
    <scope>NUCLEOTIDE SEQUENCE [LARGE SCALE GENOMIC DNA]</scope>
    <source>
        <strain evidence="2">ND90Pr / ATCC 201652</strain>
    </source>
</reference>
<gene>
    <name evidence="1" type="ORF">COCSADRAFT_341630</name>
</gene>
<keyword evidence="2" id="KW-1185">Reference proteome</keyword>
<sequence length="82" mass="9346">MDYIKDKRVERIPPIQGETLETSFKGKCKAFRKALFPPPPRTVPPSFNNYQEKEWEWPALSATELEYACSSKVKSSLPGLDA</sequence>
<dbReference type="RefSeq" id="XP_007694886.1">
    <property type="nucleotide sequence ID" value="XM_007696696.1"/>
</dbReference>
<dbReference type="EMBL" id="KB445637">
    <property type="protein sequence ID" value="EMD69609.1"/>
    <property type="molecule type" value="Genomic_DNA"/>
</dbReference>
<dbReference type="GeneID" id="19137491"/>
<dbReference type="HOGENOM" id="CLU_2580212_0_0_1"/>
<proteinExistence type="predicted"/>
<dbReference type="OrthoDB" id="3527090at2759"/>
<dbReference type="KEGG" id="bsc:COCSADRAFT_341630"/>
<protein>
    <submittedName>
        <fullName evidence="1">Uncharacterized protein</fullName>
    </submittedName>
</protein>